<dbReference type="Gene3D" id="3.40.50.1110">
    <property type="entry name" value="SGNH hydrolase"/>
    <property type="match status" value="1"/>
</dbReference>
<dbReference type="EMBL" id="FOCF01000002">
    <property type="protein sequence ID" value="SEM75638.1"/>
    <property type="molecule type" value="Genomic_DNA"/>
</dbReference>
<dbReference type="Pfam" id="PF13472">
    <property type="entry name" value="Lipase_GDSL_2"/>
    <property type="match status" value="1"/>
</dbReference>
<name>A0A1H8B0N4_9SPHN</name>
<organism evidence="2 3">
    <name type="scientific">Sphingomonas gellani</name>
    <dbReference type="NCBI Taxonomy" id="1166340"/>
    <lineage>
        <taxon>Bacteria</taxon>
        <taxon>Pseudomonadati</taxon>
        <taxon>Pseudomonadota</taxon>
        <taxon>Alphaproteobacteria</taxon>
        <taxon>Sphingomonadales</taxon>
        <taxon>Sphingomonadaceae</taxon>
        <taxon>Sphingomonas</taxon>
    </lineage>
</organism>
<dbReference type="SUPFAM" id="SSF52266">
    <property type="entry name" value="SGNH hydrolase"/>
    <property type="match status" value="1"/>
</dbReference>
<evidence type="ECO:0000313" key="2">
    <source>
        <dbReference type="EMBL" id="SEM75638.1"/>
    </source>
</evidence>
<dbReference type="PANTHER" id="PTHR30383:SF5">
    <property type="entry name" value="SGNH HYDROLASE-TYPE ESTERASE DOMAIN-CONTAINING PROTEIN"/>
    <property type="match status" value="1"/>
</dbReference>
<dbReference type="InterPro" id="IPR036514">
    <property type="entry name" value="SGNH_hydro_sf"/>
</dbReference>
<dbReference type="GO" id="GO:0004622">
    <property type="term" value="F:phosphatidylcholine lysophospholipase activity"/>
    <property type="evidence" value="ECO:0007669"/>
    <property type="project" value="TreeGrafter"/>
</dbReference>
<dbReference type="CDD" id="cd04501">
    <property type="entry name" value="SGNH_hydrolase_like_4"/>
    <property type="match status" value="1"/>
</dbReference>
<gene>
    <name evidence="2" type="ORF">SAMN05192583_1119</name>
</gene>
<dbReference type="PANTHER" id="PTHR30383">
    <property type="entry name" value="THIOESTERASE 1/PROTEASE 1/LYSOPHOSPHOLIPASE L1"/>
    <property type="match status" value="1"/>
</dbReference>
<dbReference type="InterPro" id="IPR013830">
    <property type="entry name" value="SGNH_hydro"/>
</dbReference>
<evidence type="ECO:0000313" key="3">
    <source>
        <dbReference type="Proteomes" id="UP000199206"/>
    </source>
</evidence>
<reference evidence="3" key="1">
    <citation type="submission" date="2016-10" db="EMBL/GenBank/DDBJ databases">
        <authorList>
            <person name="Varghese N."/>
            <person name="Submissions S."/>
        </authorList>
    </citation>
    <scope>NUCLEOTIDE SEQUENCE [LARGE SCALE GENOMIC DNA]</scope>
    <source>
        <strain evidence="3">S6-262</strain>
    </source>
</reference>
<proteinExistence type="predicted"/>
<feature type="domain" description="SGNH hydrolase-type esterase" evidence="1">
    <location>
        <begin position="92"/>
        <end position="254"/>
    </location>
</feature>
<keyword evidence="3" id="KW-1185">Reference proteome</keyword>
<dbReference type="InterPro" id="IPR051532">
    <property type="entry name" value="Ester_Hydrolysis_Enzymes"/>
</dbReference>
<dbReference type="STRING" id="1166340.SAMN05192583_1119"/>
<accession>A0A1H8B0N4</accession>
<sequence>MRTTGPWIMAIGTAALLATGVSGQTSVPGDPHADDSVGIVAAPCPQHPAPTDGDGWKLWNLHMLTRDFGQLCRYKAANAQLRASGQKPRVVFMGDSITDNWQNLGRDFWKDGRVDRGISGQTTPQMLVRFRNDVIDLHPAAVHIMAGTNDIAGNTGAATMETVQGNIRSMVELARAHGIRVMLASIPPADAFPWARDKKPAPQIAAMNAWLKSYAAASGATYVDYYGALATPDGAMKPGLSSDGVHPTAQGYAVMAPVALAAIRRTLGGRAVVR</sequence>
<dbReference type="AlphaFoldDB" id="A0A1H8B0N4"/>
<protein>
    <submittedName>
        <fullName evidence="2">Lysophospholipase L1</fullName>
    </submittedName>
</protein>
<dbReference type="Proteomes" id="UP000199206">
    <property type="component" value="Unassembled WGS sequence"/>
</dbReference>
<evidence type="ECO:0000259" key="1">
    <source>
        <dbReference type="Pfam" id="PF13472"/>
    </source>
</evidence>